<dbReference type="RefSeq" id="WP_112747127.1">
    <property type="nucleotide sequence ID" value="NZ_QMFY01000005.1"/>
</dbReference>
<dbReference type="Proteomes" id="UP000251889">
    <property type="component" value="Unassembled WGS sequence"/>
</dbReference>
<comment type="caution">
    <text evidence="2">The sequence shown here is derived from an EMBL/GenBank/DDBJ whole genome shotgun (WGS) entry which is preliminary data.</text>
</comment>
<dbReference type="OrthoDB" id="1114455at2"/>
<evidence type="ECO:0000313" key="2">
    <source>
        <dbReference type="EMBL" id="RAW00971.1"/>
    </source>
</evidence>
<organism evidence="2 3">
    <name type="scientific">Pseudochryseolinea flava</name>
    <dbReference type="NCBI Taxonomy" id="2059302"/>
    <lineage>
        <taxon>Bacteria</taxon>
        <taxon>Pseudomonadati</taxon>
        <taxon>Bacteroidota</taxon>
        <taxon>Cytophagia</taxon>
        <taxon>Cytophagales</taxon>
        <taxon>Fulvivirgaceae</taxon>
        <taxon>Pseudochryseolinea</taxon>
    </lineage>
</organism>
<evidence type="ECO:0000313" key="3">
    <source>
        <dbReference type="Proteomes" id="UP000251889"/>
    </source>
</evidence>
<feature type="signal peptide" evidence="1">
    <location>
        <begin position="1"/>
        <end position="26"/>
    </location>
</feature>
<protein>
    <recommendedName>
        <fullName evidence="4">Type IX secretion system membrane protein PorP/SprF</fullName>
    </recommendedName>
</protein>
<evidence type="ECO:0008006" key="4">
    <source>
        <dbReference type="Google" id="ProtNLM"/>
    </source>
</evidence>
<gene>
    <name evidence="2" type="ORF">DQQ10_12075</name>
</gene>
<evidence type="ECO:0000256" key="1">
    <source>
        <dbReference type="SAM" id="SignalP"/>
    </source>
</evidence>
<accession>A0A364Y4J6</accession>
<proteinExistence type="predicted"/>
<feature type="chain" id="PRO_5016561396" description="Type IX secretion system membrane protein PorP/SprF" evidence="1">
    <location>
        <begin position="27"/>
        <end position="313"/>
    </location>
</feature>
<keyword evidence="3" id="KW-1185">Reference proteome</keyword>
<name>A0A364Y4J6_9BACT</name>
<dbReference type="NCBIfam" id="TIGR03519">
    <property type="entry name" value="T9SS_PorP_fam"/>
    <property type="match status" value="1"/>
</dbReference>
<keyword evidence="1" id="KW-0732">Signal</keyword>
<dbReference type="EMBL" id="QMFY01000005">
    <property type="protein sequence ID" value="RAW00971.1"/>
    <property type="molecule type" value="Genomic_DNA"/>
</dbReference>
<dbReference type="AlphaFoldDB" id="A0A364Y4J6"/>
<dbReference type="InterPro" id="IPR019861">
    <property type="entry name" value="PorP/SprF_Bacteroidetes"/>
</dbReference>
<sequence length="313" mass="35220">MKRMNLTTLRSLTCLICILSTQTLQAQQHPIFTQYMFNGLVINPAYAGSHESMTLTATARRQWAGLAGAPETEIISMHTPVKFSRSSAGVVAIHDQVAITNQTTLYGVYAYRIPISENAKLSLGGQAGVTYYRADYGELDVVTSNGQVDPSFAGVDNRYMPNLGVGAYFNTNRTYIGLSIPTIINNKWNNQEPNLKARQERHYFLSAGHVFDLSADLKLKPNVLLRWVEGGRFQYDLNANLLIKEIVWVGVSYRMQDAIDGLLEFNINKQLSIGYSYGYPTNNLSAYQSGTHEFLISYRIKRNKDIMLSPRYF</sequence>
<reference evidence="2 3" key="1">
    <citation type="submission" date="2018-06" db="EMBL/GenBank/DDBJ databases">
        <title>Chryseolinea flavus sp. nov., a member of the phylum Bacteroidetes isolated from soil.</title>
        <authorList>
            <person name="Li Y."/>
            <person name="Wang J."/>
        </authorList>
    </citation>
    <scope>NUCLEOTIDE SEQUENCE [LARGE SCALE GENOMIC DNA]</scope>
    <source>
        <strain evidence="2 3">SDU1-6</strain>
    </source>
</reference>
<dbReference type="Pfam" id="PF11751">
    <property type="entry name" value="PorP_SprF"/>
    <property type="match status" value="1"/>
</dbReference>